<reference evidence="4" key="1">
    <citation type="submission" date="2018-11" db="EMBL/GenBank/DDBJ databases">
        <title>Proposal to divide the Flavobacteriaceae and reorganize its genera based on Amino Acid Identity values calculated from whole genome sequences.</title>
        <authorList>
            <person name="Nicholson A.C."/>
            <person name="Gulvik C.A."/>
            <person name="Whitney A.M."/>
            <person name="Humrighouse B.W."/>
            <person name="Bell M."/>
            <person name="Holmes B."/>
            <person name="Steigerwalt A.G."/>
            <person name="Villarma A."/>
            <person name="Sheth M."/>
            <person name="Batra D."/>
            <person name="Pryor J."/>
            <person name="Bernardet J.-F."/>
            <person name="Hugo C."/>
            <person name="Kampfer P."/>
            <person name="Newman J.D."/>
            <person name="McQuiston J.R."/>
        </authorList>
    </citation>
    <scope>NUCLEOTIDE SEQUENCE [LARGE SCALE GENOMIC DNA]</scope>
    <source>
        <strain evidence="4">G0081</strain>
    </source>
</reference>
<sequence length="207" mass="22292">MKKLFLGAAIAMSSLTFAQQFGVKGGMNVSSLSDDATLSDQESKIGFNAGVFMNAPLAENFSIQPEVLYNDLGSKVTRSTEILGNTYSADYSRNLGYISVPVMFQYNATPGFYLEAGPQFGFLVSAKDKFKNSTNGSTDNATIVALDKDNFNTFDFGIGLGAGYYFTPNLGLTARYTAGLSDIIKDNPGDSVKNNVFQVGLAYKFSK</sequence>
<evidence type="ECO:0000259" key="2">
    <source>
        <dbReference type="Pfam" id="PF13568"/>
    </source>
</evidence>
<feature type="chain" id="PRO_5018318263" evidence="1">
    <location>
        <begin position="19"/>
        <end position="207"/>
    </location>
</feature>
<evidence type="ECO:0000313" key="4">
    <source>
        <dbReference type="Proteomes" id="UP000270185"/>
    </source>
</evidence>
<feature type="domain" description="Outer membrane protein beta-barrel" evidence="2">
    <location>
        <begin position="17"/>
        <end position="184"/>
    </location>
</feature>
<dbReference type="Pfam" id="PF13568">
    <property type="entry name" value="OMP_b-brl_2"/>
    <property type="match status" value="1"/>
</dbReference>
<accession>A0A3G8XJC7</accession>
<dbReference type="AlphaFoldDB" id="A0A3G8XJC7"/>
<name>A0A3G8XJC7_9FLAO</name>
<dbReference type="OrthoDB" id="947434at2"/>
<protein>
    <submittedName>
        <fullName evidence="3">PorT family protein</fullName>
    </submittedName>
</protein>
<dbReference type="KEGG" id="ccas:EIB73_01000"/>
<evidence type="ECO:0000256" key="1">
    <source>
        <dbReference type="SAM" id="SignalP"/>
    </source>
</evidence>
<dbReference type="InterPro" id="IPR025665">
    <property type="entry name" value="Beta-barrel_OMP_2"/>
</dbReference>
<dbReference type="RefSeq" id="WP_055042777.1">
    <property type="nucleotide sequence ID" value="NZ_CP034159.1"/>
</dbReference>
<proteinExistence type="predicted"/>
<organism evidence="3 4">
    <name type="scientific">Kaistella carnis</name>
    <dbReference type="NCBI Taxonomy" id="1241979"/>
    <lineage>
        <taxon>Bacteria</taxon>
        <taxon>Pseudomonadati</taxon>
        <taxon>Bacteroidota</taxon>
        <taxon>Flavobacteriia</taxon>
        <taxon>Flavobacteriales</taxon>
        <taxon>Weeksellaceae</taxon>
        <taxon>Chryseobacterium group</taxon>
        <taxon>Kaistella</taxon>
    </lineage>
</organism>
<dbReference type="Proteomes" id="UP000270185">
    <property type="component" value="Chromosome"/>
</dbReference>
<dbReference type="Gene3D" id="2.40.160.20">
    <property type="match status" value="1"/>
</dbReference>
<dbReference type="InterPro" id="IPR011250">
    <property type="entry name" value="OMP/PagP_B-barrel"/>
</dbReference>
<keyword evidence="1" id="KW-0732">Signal</keyword>
<keyword evidence="4" id="KW-1185">Reference proteome</keyword>
<evidence type="ECO:0000313" key="3">
    <source>
        <dbReference type="EMBL" id="AZI31837.1"/>
    </source>
</evidence>
<dbReference type="EMBL" id="CP034159">
    <property type="protein sequence ID" value="AZI31837.1"/>
    <property type="molecule type" value="Genomic_DNA"/>
</dbReference>
<feature type="signal peptide" evidence="1">
    <location>
        <begin position="1"/>
        <end position="18"/>
    </location>
</feature>
<gene>
    <name evidence="3" type="ORF">EIB73_01000</name>
</gene>
<dbReference type="SUPFAM" id="SSF56925">
    <property type="entry name" value="OMPA-like"/>
    <property type="match status" value="1"/>
</dbReference>